<sequence length="234" mass="26162">MESKLASLIFLAVMHKGFVGAWPHPSNGLRECHKNLSLLALEVLPGGGWDNLRNQDMGRIMNFSYSQCQTTEDGVYLIPDEVFVIPQKMTAVESGSDFFEHWLNHTSSTSQTINTDASFLPVLNAKFSADNQRSKNYQVRDDAVTSRVQVRNHIYIVEAFPDFTLDSRFTQQVKEIADALLMNNTRHATFLSEMMVVDYGTHVITSVDAAAGLETPWLRLSFAAHQSSANTSSQ</sequence>
<keyword evidence="7 19" id="KW-0732">Signal</keyword>
<organism evidence="21 22">
    <name type="scientific">Alosa alosa</name>
    <name type="common">allis shad</name>
    <dbReference type="NCBI Taxonomy" id="278164"/>
    <lineage>
        <taxon>Eukaryota</taxon>
        <taxon>Metazoa</taxon>
        <taxon>Chordata</taxon>
        <taxon>Craniata</taxon>
        <taxon>Vertebrata</taxon>
        <taxon>Euteleostomi</taxon>
        <taxon>Actinopterygii</taxon>
        <taxon>Neopterygii</taxon>
        <taxon>Teleostei</taxon>
        <taxon>Clupei</taxon>
        <taxon>Clupeiformes</taxon>
        <taxon>Clupeoidei</taxon>
        <taxon>Clupeidae</taxon>
        <taxon>Alosa</taxon>
    </lineage>
</organism>
<comment type="function">
    <text evidence="17">Pore-forming protein that plays a central role in antigen cross-presentation in dendritic cells by mediating delivery of antigens for cross-presentation. Dendritic cells bridge innate and adaptive immunity by capturing exogenous antigens on MHC class-I molecules and presenting them to naive CD8(+) T-cells. Acts by forming a pore in antigen-containing compartments, promoting the release of antigens into the cytosol, enabling generation of MHCI:peptide complexes and T-cell priming.</text>
</comment>
<dbReference type="AlphaFoldDB" id="A0AAV6FFX6"/>
<evidence type="ECO:0000256" key="19">
    <source>
        <dbReference type="SAM" id="SignalP"/>
    </source>
</evidence>
<evidence type="ECO:0000256" key="14">
    <source>
        <dbReference type="ARBA" id="ARBA00023180"/>
    </source>
</evidence>
<comment type="caution">
    <text evidence="21">The sequence shown here is derived from an EMBL/GenBank/DDBJ whole genome shotgun (WGS) entry which is preliminary data.</text>
</comment>
<dbReference type="PANTHER" id="PTHR31463:SF4">
    <property type="entry name" value="MACROPHAGE-EXPRESSED GENE 1 PROTEIN"/>
    <property type="match status" value="1"/>
</dbReference>
<evidence type="ECO:0000256" key="18">
    <source>
        <dbReference type="ARBA" id="ARBA00045689"/>
    </source>
</evidence>
<evidence type="ECO:0000256" key="11">
    <source>
        <dbReference type="ARBA" id="ARBA00023130"/>
    </source>
</evidence>
<keyword evidence="13" id="KW-1015">Disulfide bond</keyword>
<dbReference type="Proteomes" id="UP000823561">
    <property type="component" value="Chromosome 23"/>
</dbReference>
<keyword evidence="15" id="KW-0968">Cytoplasmic vesicle</keyword>
<evidence type="ECO:0000256" key="4">
    <source>
        <dbReference type="ARBA" id="ARBA00022452"/>
    </source>
</evidence>
<accession>A0AAV6FFX6</accession>
<evidence type="ECO:0000256" key="12">
    <source>
        <dbReference type="ARBA" id="ARBA00023136"/>
    </source>
</evidence>
<evidence type="ECO:0000256" key="9">
    <source>
        <dbReference type="ARBA" id="ARBA00022859"/>
    </source>
</evidence>
<protein>
    <recommendedName>
        <fullName evidence="3">Macrophage-expressed gene 1 protein</fullName>
    </recommendedName>
    <alternativeName>
        <fullName evidence="16">Perforin-2</fullName>
    </alternativeName>
</protein>
<dbReference type="InterPro" id="IPR039707">
    <property type="entry name" value="MPEG1"/>
</dbReference>
<dbReference type="InterPro" id="IPR020864">
    <property type="entry name" value="MACPF"/>
</dbReference>
<evidence type="ECO:0000256" key="15">
    <source>
        <dbReference type="ARBA" id="ARBA00023329"/>
    </source>
</evidence>
<evidence type="ECO:0000313" key="21">
    <source>
        <dbReference type="EMBL" id="KAG5261570.1"/>
    </source>
</evidence>
<reference evidence="21" key="1">
    <citation type="submission" date="2020-10" db="EMBL/GenBank/DDBJ databases">
        <title>Chromosome-scale genome assembly of the Allis shad, Alosa alosa.</title>
        <authorList>
            <person name="Margot Z."/>
            <person name="Christophe K."/>
            <person name="Cabau C."/>
            <person name="Louis A."/>
            <person name="Berthelot C."/>
            <person name="Parey E."/>
            <person name="Roest Crollius H."/>
            <person name="Montfort J."/>
            <person name="Robinson-Rechavi M."/>
            <person name="Bucao C."/>
            <person name="Bouchez O."/>
            <person name="Gislard M."/>
            <person name="Lluch J."/>
            <person name="Milhes M."/>
            <person name="Lampietro C."/>
            <person name="Lopez Roques C."/>
            <person name="Donnadieu C."/>
            <person name="Braasch I."/>
            <person name="Desvignes T."/>
            <person name="Postlethwait J."/>
            <person name="Bobe J."/>
            <person name="Guiguen Y."/>
        </authorList>
    </citation>
    <scope>NUCLEOTIDE SEQUENCE</scope>
    <source>
        <strain evidence="21">M-15738</strain>
        <tissue evidence="21">Blood</tissue>
    </source>
</reference>
<comment type="subcellular location">
    <subcellularLocation>
        <location evidence="1">Cytoplasmic vesicle</location>
        <location evidence="1">Phagosome membrane</location>
        <topology evidence="1">Multi-pass membrane protein</topology>
    </subcellularLocation>
</comment>
<keyword evidence="11" id="KW-1064">Adaptive immunity</keyword>
<evidence type="ECO:0000256" key="3">
    <source>
        <dbReference type="ARBA" id="ARBA00021365"/>
    </source>
</evidence>
<evidence type="ECO:0000256" key="8">
    <source>
        <dbReference type="ARBA" id="ARBA00022843"/>
    </source>
</evidence>
<keyword evidence="9" id="KW-0391">Immunity</keyword>
<dbReference type="Pfam" id="PF01823">
    <property type="entry name" value="MACPF"/>
    <property type="match status" value="1"/>
</dbReference>
<evidence type="ECO:0000313" key="22">
    <source>
        <dbReference type="Proteomes" id="UP000823561"/>
    </source>
</evidence>
<keyword evidence="8" id="KW-0832">Ubl conjugation</keyword>
<evidence type="ECO:0000256" key="6">
    <source>
        <dbReference type="ARBA" id="ARBA00022692"/>
    </source>
</evidence>
<comment type="function">
    <text evidence="18">Pore-forming protein involved in both innate and adaptive immunity. Plays a central role in antigen cross-presentation in dendritic cells by forming a pore in antigen-containing compartments, thereby promoting delivery of antigens for cross-presentation. Also involved in innate immune response following bacterial infection; shows antibacterial activity against a wide spectrum of Gram-positive, Gram-negative and acid-fast bacteria. Reduces the viability of the intracytosolic pathogen L.monocytogenes by inhibiting acidification of the phagocytic vacuole of host cells which restricts bacterial translocation from the vacuole to the cytosol. Required for the antibacterial activity of reactive oxygen species and nitric oxide.</text>
</comment>
<keyword evidence="14" id="KW-0325">Glycoprotein</keyword>
<dbReference type="GO" id="GO:0030670">
    <property type="term" value="C:phagocytic vesicle membrane"/>
    <property type="evidence" value="ECO:0007669"/>
    <property type="project" value="UniProtKB-SubCell"/>
</dbReference>
<keyword evidence="4" id="KW-1134">Transmembrane beta strand</keyword>
<proteinExistence type="inferred from homology"/>
<gene>
    <name evidence="21" type="ORF">AALO_G00285800</name>
</gene>
<feature type="chain" id="PRO_5043719781" description="Macrophage-expressed gene 1 protein" evidence="19">
    <location>
        <begin position="22"/>
        <end position="234"/>
    </location>
</feature>
<name>A0AAV6FFX6_9TELE</name>
<feature type="domain" description="MACPF" evidence="20">
    <location>
        <begin position="125"/>
        <end position="208"/>
    </location>
</feature>
<evidence type="ECO:0000256" key="13">
    <source>
        <dbReference type="ARBA" id="ARBA00023157"/>
    </source>
</evidence>
<evidence type="ECO:0000256" key="2">
    <source>
        <dbReference type="ARBA" id="ARBA00007256"/>
    </source>
</evidence>
<dbReference type="EMBL" id="JADWDJ010000023">
    <property type="protein sequence ID" value="KAG5261570.1"/>
    <property type="molecule type" value="Genomic_DNA"/>
</dbReference>
<keyword evidence="5" id="KW-0399">Innate immunity</keyword>
<keyword evidence="12" id="KW-0472">Membrane</keyword>
<feature type="signal peptide" evidence="19">
    <location>
        <begin position="1"/>
        <end position="21"/>
    </location>
</feature>
<dbReference type="GO" id="GO:0045087">
    <property type="term" value="P:innate immune response"/>
    <property type="evidence" value="ECO:0007669"/>
    <property type="project" value="UniProtKB-KW"/>
</dbReference>
<dbReference type="GO" id="GO:0042742">
    <property type="term" value="P:defense response to bacterium"/>
    <property type="evidence" value="ECO:0007669"/>
    <property type="project" value="TreeGrafter"/>
</dbReference>
<dbReference type="GO" id="GO:0002250">
    <property type="term" value="P:adaptive immune response"/>
    <property type="evidence" value="ECO:0007669"/>
    <property type="project" value="UniProtKB-KW"/>
</dbReference>
<evidence type="ECO:0000256" key="10">
    <source>
        <dbReference type="ARBA" id="ARBA00022989"/>
    </source>
</evidence>
<evidence type="ECO:0000256" key="5">
    <source>
        <dbReference type="ARBA" id="ARBA00022588"/>
    </source>
</evidence>
<comment type="similarity">
    <text evidence="2">Belongs to the MPEG1 family.</text>
</comment>
<keyword evidence="10" id="KW-1133">Transmembrane helix</keyword>
<evidence type="ECO:0000256" key="7">
    <source>
        <dbReference type="ARBA" id="ARBA00022729"/>
    </source>
</evidence>
<evidence type="ECO:0000256" key="1">
    <source>
        <dbReference type="ARBA" id="ARBA00004265"/>
    </source>
</evidence>
<evidence type="ECO:0000256" key="16">
    <source>
        <dbReference type="ARBA" id="ARBA00030728"/>
    </source>
</evidence>
<evidence type="ECO:0000256" key="17">
    <source>
        <dbReference type="ARBA" id="ARBA00045657"/>
    </source>
</evidence>
<keyword evidence="6" id="KW-0812">Transmembrane</keyword>
<keyword evidence="22" id="KW-1185">Reference proteome</keyword>
<dbReference type="PANTHER" id="PTHR31463">
    <property type="entry name" value="MACROPHAGE-EXPRESSED GENE 1 PROTEIN"/>
    <property type="match status" value="1"/>
</dbReference>
<evidence type="ECO:0000259" key="20">
    <source>
        <dbReference type="Pfam" id="PF01823"/>
    </source>
</evidence>